<organism evidence="2 3">
    <name type="scientific">Aureobasidium pullulans</name>
    <name type="common">Black yeast</name>
    <name type="synonym">Pullularia pullulans</name>
    <dbReference type="NCBI Taxonomy" id="5580"/>
    <lineage>
        <taxon>Eukaryota</taxon>
        <taxon>Fungi</taxon>
        <taxon>Dikarya</taxon>
        <taxon>Ascomycota</taxon>
        <taxon>Pezizomycotina</taxon>
        <taxon>Dothideomycetes</taxon>
        <taxon>Dothideomycetidae</taxon>
        <taxon>Dothideales</taxon>
        <taxon>Saccotheciaceae</taxon>
        <taxon>Aureobasidium</taxon>
    </lineage>
</organism>
<evidence type="ECO:0000313" key="3">
    <source>
        <dbReference type="Proteomes" id="UP001341245"/>
    </source>
</evidence>
<comment type="caution">
    <text evidence="2">The sequence shown here is derived from an EMBL/GenBank/DDBJ whole genome shotgun (WGS) entry which is preliminary data.</text>
</comment>
<feature type="region of interest" description="Disordered" evidence="1">
    <location>
        <begin position="91"/>
        <end position="116"/>
    </location>
</feature>
<keyword evidence="3" id="KW-1185">Reference proteome</keyword>
<evidence type="ECO:0000256" key="1">
    <source>
        <dbReference type="SAM" id="MobiDB-lite"/>
    </source>
</evidence>
<proteinExistence type="predicted"/>
<dbReference type="Proteomes" id="UP001341245">
    <property type="component" value="Unassembled WGS sequence"/>
</dbReference>
<dbReference type="EMBL" id="JASGXD010000007">
    <property type="protein sequence ID" value="KAK6004807.1"/>
    <property type="molecule type" value="Genomic_DNA"/>
</dbReference>
<evidence type="ECO:0000313" key="2">
    <source>
        <dbReference type="EMBL" id="KAK6004807.1"/>
    </source>
</evidence>
<reference evidence="2 3" key="1">
    <citation type="submission" date="2023-11" db="EMBL/GenBank/DDBJ databases">
        <title>Draft genome sequence and annotation of the polyextremotolerant black yeast-like fungus Aureobasidium pullulans NRRL 62042.</title>
        <authorList>
            <person name="Dielentheis-Frenken M.R.E."/>
            <person name="Wibberg D."/>
            <person name="Blank L.M."/>
            <person name="Tiso T."/>
        </authorList>
    </citation>
    <scope>NUCLEOTIDE SEQUENCE [LARGE SCALE GENOMIC DNA]</scope>
    <source>
        <strain evidence="2 3">NRRL 62042</strain>
    </source>
</reference>
<gene>
    <name evidence="2" type="ORF">QM012_008669</name>
</gene>
<protein>
    <submittedName>
        <fullName evidence="2">Uncharacterized protein</fullName>
    </submittedName>
</protein>
<accession>A0ABR0TKY1</accession>
<feature type="compositionally biased region" description="Polar residues" evidence="1">
    <location>
        <begin position="104"/>
        <end position="116"/>
    </location>
</feature>
<name>A0ABR0TKY1_AURPU</name>
<sequence length="116" mass="11952">MSSVGSRAFSTGGKRALKWVGSTKTDIINLNPGKNGAGVVQAIEKIEAEAEAKYGNKAAILLVQGAKLHPSTKDPGDKKEVVTVSILTEGGTRLESGHAHEDGTTTGHVTRSGGSK</sequence>